<evidence type="ECO:0000256" key="4">
    <source>
        <dbReference type="SAM" id="SignalP"/>
    </source>
</evidence>
<dbReference type="PROSITE" id="PS00624">
    <property type="entry name" value="GMC_OXRED_2"/>
    <property type="match status" value="1"/>
</dbReference>
<sequence length="623" mass="67175">MLLHICLQVQWLLLCHMCLANAVPFAEQILAAQQLGAHFGVPGIPATYDYLVVGGGTAGLVMARRLAANASFTVAVIEAGGFYEFDNGNYSEIPAFAAQFTEPSAGLLKNPLIDWYQYTAPQPVLGGRTPLYTSGKTFGGGSARNFLNYQRPSAGALQKWADEVDDQSYTFENFLPFLRKSIHFNPPTASSLPANVSVPYNTEELGSTGGPLQVSYPAYFNTISSWLGNAFEELGFARLPGFFNGRIFGWSYFPYTIDPASQTRSSSETSFLREALRETTNLNFYKSTLAKKIILENCQAATGVLVNTGGVEYTISAAREVIVSAGAFRSPQLLMVSGIGPGSTLKAHNIDICADRPGVGQNLWDNAFFGPTHHVNLVTHNSLANPAAIGAGVEEYNTKRTGMLTNGGGDFLAFENLPNGSLSASTRRDLDNAFGIDWPDVEYLTLDAYFGDKELPPPADTIGGNYAAILPGLTAPFSRGNVTIVSNDTSVNPIVSPNWLQDPRDREVLLAAFRRARGIWATKSMQDVVLGPEVFPGPNATSDSDLLFAMQRSAQTVWHASATNKMGKINDTMAVVDSRAKVIGVQGLRVVDASAFPFLPPGQPQSVVYALAEKIADHILRGE</sequence>
<dbReference type="InterPro" id="IPR007867">
    <property type="entry name" value="GMC_OxRtase_C"/>
</dbReference>
<dbReference type="GO" id="GO:0044550">
    <property type="term" value="P:secondary metabolite biosynthetic process"/>
    <property type="evidence" value="ECO:0007669"/>
    <property type="project" value="TreeGrafter"/>
</dbReference>
<gene>
    <name evidence="6" type="ORF">H2200_010895</name>
</gene>
<name>A0AA38X122_9EURO</name>
<feature type="binding site" evidence="3">
    <location>
        <begin position="558"/>
        <end position="559"/>
    </location>
    <ligand>
        <name>FAD</name>
        <dbReference type="ChEBI" id="CHEBI:57692"/>
    </ligand>
</feature>
<dbReference type="GO" id="GO:0050660">
    <property type="term" value="F:flavin adenine dinucleotide binding"/>
    <property type="evidence" value="ECO:0007669"/>
    <property type="project" value="InterPro"/>
</dbReference>
<feature type="signal peptide" evidence="4">
    <location>
        <begin position="1"/>
        <end position="22"/>
    </location>
</feature>
<dbReference type="EMBL" id="JAPDRK010000018">
    <property type="protein sequence ID" value="KAJ9604780.1"/>
    <property type="molecule type" value="Genomic_DNA"/>
</dbReference>
<reference evidence="6" key="1">
    <citation type="submission" date="2022-10" db="EMBL/GenBank/DDBJ databases">
        <title>Culturing micro-colonial fungi from biological soil crusts in the Mojave desert and describing Neophaeococcomyces mojavensis, and introducing the new genera and species Taxawa tesnikishii.</title>
        <authorList>
            <person name="Kurbessoian T."/>
            <person name="Stajich J.E."/>
        </authorList>
    </citation>
    <scope>NUCLEOTIDE SEQUENCE</scope>
    <source>
        <strain evidence="6">TK_41</strain>
    </source>
</reference>
<dbReference type="Gene3D" id="3.50.50.60">
    <property type="entry name" value="FAD/NAD(P)-binding domain"/>
    <property type="match status" value="1"/>
</dbReference>
<comment type="caution">
    <text evidence="6">The sequence shown here is derived from an EMBL/GenBank/DDBJ whole genome shotgun (WGS) entry which is preliminary data.</text>
</comment>
<evidence type="ECO:0000256" key="3">
    <source>
        <dbReference type="PIRSR" id="PIRSR000137-2"/>
    </source>
</evidence>
<feature type="binding site" evidence="3">
    <location>
        <begin position="604"/>
        <end position="605"/>
    </location>
    <ligand>
        <name>FAD</name>
        <dbReference type="ChEBI" id="CHEBI:57692"/>
    </ligand>
</feature>
<dbReference type="InterPro" id="IPR000172">
    <property type="entry name" value="GMC_OxRdtase_N"/>
</dbReference>
<keyword evidence="3" id="KW-0274">FAD</keyword>
<dbReference type="PIRSF" id="PIRSF000137">
    <property type="entry name" value="Alcohol_oxidase"/>
    <property type="match status" value="1"/>
</dbReference>
<dbReference type="Pfam" id="PF00732">
    <property type="entry name" value="GMC_oxred_N"/>
    <property type="match status" value="1"/>
</dbReference>
<feature type="chain" id="PRO_5041248086" description="Glucose-methanol-choline oxidoreductase N-terminal domain-containing protein" evidence="4">
    <location>
        <begin position="23"/>
        <end position="623"/>
    </location>
</feature>
<dbReference type="PANTHER" id="PTHR11552">
    <property type="entry name" value="GLUCOSE-METHANOL-CHOLINE GMC OXIDOREDUCTASE"/>
    <property type="match status" value="1"/>
</dbReference>
<comment type="cofactor">
    <cofactor evidence="3">
        <name>FAD</name>
        <dbReference type="ChEBI" id="CHEBI:57692"/>
    </cofactor>
</comment>
<evidence type="ECO:0000256" key="1">
    <source>
        <dbReference type="ARBA" id="ARBA00010790"/>
    </source>
</evidence>
<dbReference type="SUPFAM" id="SSF51905">
    <property type="entry name" value="FAD/NAD(P)-binding domain"/>
    <property type="match status" value="1"/>
</dbReference>
<dbReference type="GO" id="GO:0016614">
    <property type="term" value="F:oxidoreductase activity, acting on CH-OH group of donors"/>
    <property type="evidence" value="ECO:0007669"/>
    <property type="project" value="InterPro"/>
</dbReference>
<dbReference type="PANTHER" id="PTHR11552:SF138">
    <property type="entry name" value="DEHYDROGENASE PKFF-RELATED"/>
    <property type="match status" value="1"/>
</dbReference>
<accession>A0AA38X122</accession>
<dbReference type="SUPFAM" id="SSF54373">
    <property type="entry name" value="FAD-linked reductases, C-terminal domain"/>
    <property type="match status" value="1"/>
</dbReference>
<keyword evidence="4" id="KW-0732">Signal</keyword>
<organism evidence="6 7">
    <name type="scientific">Cladophialophora chaetospira</name>
    <dbReference type="NCBI Taxonomy" id="386627"/>
    <lineage>
        <taxon>Eukaryota</taxon>
        <taxon>Fungi</taxon>
        <taxon>Dikarya</taxon>
        <taxon>Ascomycota</taxon>
        <taxon>Pezizomycotina</taxon>
        <taxon>Eurotiomycetes</taxon>
        <taxon>Chaetothyriomycetidae</taxon>
        <taxon>Chaetothyriales</taxon>
        <taxon>Herpotrichiellaceae</taxon>
        <taxon>Cladophialophora</taxon>
    </lineage>
</organism>
<evidence type="ECO:0000313" key="6">
    <source>
        <dbReference type="EMBL" id="KAJ9604780.1"/>
    </source>
</evidence>
<dbReference type="AlphaFoldDB" id="A0AA38X122"/>
<keyword evidence="3" id="KW-0285">Flavoprotein</keyword>
<dbReference type="InterPro" id="IPR012132">
    <property type="entry name" value="GMC_OxRdtase"/>
</dbReference>
<feature type="domain" description="Glucose-methanol-choline oxidoreductase N-terminal" evidence="5">
    <location>
        <begin position="326"/>
        <end position="340"/>
    </location>
</feature>
<dbReference type="Proteomes" id="UP001172673">
    <property type="component" value="Unassembled WGS sequence"/>
</dbReference>
<evidence type="ECO:0000259" key="5">
    <source>
        <dbReference type="PROSITE" id="PS00624"/>
    </source>
</evidence>
<keyword evidence="7" id="KW-1185">Reference proteome</keyword>
<evidence type="ECO:0000313" key="7">
    <source>
        <dbReference type="Proteomes" id="UP001172673"/>
    </source>
</evidence>
<dbReference type="Pfam" id="PF05199">
    <property type="entry name" value="GMC_oxred_C"/>
    <property type="match status" value="1"/>
</dbReference>
<dbReference type="InterPro" id="IPR036188">
    <property type="entry name" value="FAD/NAD-bd_sf"/>
</dbReference>
<protein>
    <recommendedName>
        <fullName evidence="5">Glucose-methanol-choline oxidoreductase N-terminal domain-containing protein</fullName>
    </recommendedName>
</protein>
<proteinExistence type="inferred from homology"/>
<comment type="similarity">
    <text evidence="1">Belongs to the GMC oxidoreductase family.</text>
</comment>
<evidence type="ECO:0000256" key="2">
    <source>
        <dbReference type="ARBA" id="ARBA00023180"/>
    </source>
</evidence>
<keyword evidence="2" id="KW-0325">Glycoprotein</keyword>
<dbReference type="Gene3D" id="3.30.560.10">
    <property type="entry name" value="Glucose Oxidase, domain 3"/>
    <property type="match status" value="1"/>
</dbReference>